<evidence type="ECO:0000256" key="1">
    <source>
        <dbReference type="SAM" id="Coils"/>
    </source>
</evidence>
<comment type="caution">
    <text evidence="3">The sequence shown here is derived from an EMBL/GenBank/DDBJ whole genome shotgun (WGS) entry which is preliminary data.</text>
</comment>
<protein>
    <recommendedName>
        <fullName evidence="5">MarR family transcriptional regulator</fullName>
    </recommendedName>
</protein>
<evidence type="ECO:0008006" key="5">
    <source>
        <dbReference type="Google" id="ProtNLM"/>
    </source>
</evidence>
<proteinExistence type="predicted"/>
<keyword evidence="2" id="KW-0472">Membrane</keyword>
<feature type="coiled-coil region" evidence="1">
    <location>
        <begin position="150"/>
        <end position="205"/>
    </location>
</feature>
<feature type="transmembrane region" description="Helical" evidence="2">
    <location>
        <begin position="12"/>
        <end position="31"/>
    </location>
</feature>
<dbReference type="EMBL" id="JBHRTD010000017">
    <property type="protein sequence ID" value="MFC3139819.1"/>
    <property type="molecule type" value="Genomic_DNA"/>
</dbReference>
<dbReference type="Proteomes" id="UP001595621">
    <property type="component" value="Unassembled WGS sequence"/>
</dbReference>
<keyword evidence="2" id="KW-1133">Transmembrane helix</keyword>
<feature type="transmembrane region" description="Helical" evidence="2">
    <location>
        <begin position="37"/>
        <end position="54"/>
    </location>
</feature>
<sequence>MSQNGSLEKTVAIALSFGVAICVAIIAFGSLSAKESAILSLLLTILSIMASWIFSTIHSSSQHAEAIHEVKEMHNENLRTYALKAAEKVNNLSDQLNRLSMFLEEELQDDEEKAIDGRQRILSAIHMIAMLKSVNDTSLSDWQGVIGEEIEEHRKEAEEKEKLLINLMDKVEHLWDSYEQETITAEIVDKRVNQLKREMKNLAGTMTGTHINIPKRSTRKREIESKCPFCNDTTKYIQRAKKGSAKPFDCQSCNKHLISFYDEITDDFVIHIAEPKLEYVVCSSCNKDTSGLLDTRPHKKSKISCDKCNQELLLCRLTTGKVKVSLATQDTHDGTVIDDVFVENVKVELPDQPWQQGIHKVVANKLGVSHTSVQKAIQVLVLRGDFKEQKDGVLYDLVPAR</sequence>
<feature type="coiled-coil region" evidence="1">
    <location>
        <begin position="86"/>
        <end position="113"/>
    </location>
</feature>
<evidence type="ECO:0000313" key="4">
    <source>
        <dbReference type="Proteomes" id="UP001595621"/>
    </source>
</evidence>
<keyword evidence="2" id="KW-0812">Transmembrane</keyword>
<dbReference type="RefSeq" id="WP_248936313.1">
    <property type="nucleotide sequence ID" value="NZ_JAKILF010000004.1"/>
</dbReference>
<organism evidence="3 4">
    <name type="scientific">Shewanella submarina</name>
    <dbReference type="NCBI Taxonomy" id="2016376"/>
    <lineage>
        <taxon>Bacteria</taxon>
        <taxon>Pseudomonadati</taxon>
        <taxon>Pseudomonadota</taxon>
        <taxon>Gammaproteobacteria</taxon>
        <taxon>Alteromonadales</taxon>
        <taxon>Shewanellaceae</taxon>
        <taxon>Shewanella</taxon>
    </lineage>
</organism>
<keyword evidence="1" id="KW-0175">Coiled coil</keyword>
<reference evidence="4" key="1">
    <citation type="journal article" date="2019" name="Int. J. Syst. Evol. Microbiol.">
        <title>The Global Catalogue of Microorganisms (GCM) 10K type strain sequencing project: providing services to taxonomists for standard genome sequencing and annotation.</title>
        <authorList>
            <consortium name="The Broad Institute Genomics Platform"/>
            <consortium name="The Broad Institute Genome Sequencing Center for Infectious Disease"/>
            <person name="Wu L."/>
            <person name="Ma J."/>
        </authorList>
    </citation>
    <scope>NUCLEOTIDE SEQUENCE [LARGE SCALE GENOMIC DNA]</scope>
    <source>
        <strain evidence="4">KCTC 52277</strain>
    </source>
</reference>
<keyword evidence="4" id="KW-1185">Reference proteome</keyword>
<gene>
    <name evidence="3" type="ORF">ACFOE0_16760</name>
</gene>
<accession>A0ABV7GE87</accession>
<name>A0ABV7GE87_9GAMM</name>
<evidence type="ECO:0000256" key="2">
    <source>
        <dbReference type="SAM" id="Phobius"/>
    </source>
</evidence>
<evidence type="ECO:0000313" key="3">
    <source>
        <dbReference type="EMBL" id="MFC3139819.1"/>
    </source>
</evidence>